<evidence type="ECO:0000313" key="2">
    <source>
        <dbReference type="Proteomes" id="UP001240171"/>
    </source>
</evidence>
<dbReference type="Proteomes" id="UP001240171">
    <property type="component" value="Unassembled WGS sequence"/>
</dbReference>
<dbReference type="RefSeq" id="WP_305022882.1">
    <property type="nucleotide sequence ID" value="NZ_JAUQTB010000002.1"/>
</dbReference>
<proteinExistence type="predicted"/>
<reference evidence="1 2" key="1">
    <citation type="submission" date="2023-07" db="EMBL/GenBank/DDBJ databases">
        <title>Paenibacillus sp. JX-17 nov. isolated from soil.</title>
        <authorList>
            <person name="Wan Y."/>
            <person name="Liu B."/>
        </authorList>
    </citation>
    <scope>NUCLEOTIDE SEQUENCE [LARGE SCALE GENOMIC DNA]</scope>
    <source>
        <strain evidence="1 2">JX-17</strain>
    </source>
</reference>
<name>A0ABT9CAV3_9BACL</name>
<comment type="caution">
    <text evidence="1">The sequence shown here is derived from an EMBL/GenBank/DDBJ whole genome shotgun (WGS) entry which is preliminary data.</text>
</comment>
<evidence type="ECO:0000313" key="1">
    <source>
        <dbReference type="EMBL" id="MDO7905678.1"/>
    </source>
</evidence>
<protein>
    <submittedName>
        <fullName evidence="1">Uncharacterized protein</fullName>
    </submittedName>
</protein>
<sequence length="52" mass="6047">MKIIISQQEAVDRGIWPEIMQMFGLDQNDDVWQSEEFILTEAQAQKVGLLPR</sequence>
<keyword evidence="2" id="KW-1185">Reference proteome</keyword>
<dbReference type="EMBL" id="JAUQTB010000002">
    <property type="protein sequence ID" value="MDO7905678.1"/>
    <property type="molecule type" value="Genomic_DNA"/>
</dbReference>
<organism evidence="1 2">
    <name type="scientific">Paenibacillus lacisoli</name>
    <dbReference type="NCBI Taxonomy" id="3064525"/>
    <lineage>
        <taxon>Bacteria</taxon>
        <taxon>Bacillati</taxon>
        <taxon>Bacillota</taxon>
        <taxon>Bacilli</taxon>
        <taxon>Bacillales</taxon>
        <taxon>Paenibacillaceae</taxon>
        <taxon>Paenibacillus</taxon>
    </lineage>
</organism>
<accession>A0ABT9CAV3</accession>
<gene>
    <name evidence="1" type="ORF">Q5741_04535</name>
</gene>